<organism evidence="2">
    <name type="scientific">Aphanomyces invadans</name>
    <dbReference type="NCBI Taxonomy" id="157072"/>
    <lineage>
        <taxon>Eukaryota</taxon>
        <taxon>Sar</taxon>
        <taxon>Stramenopiles</taxon>
        <taxon>Oomycota</taxon>
        <taxon>Saprolegniomycetes</taxon>
        <taxon>Saprolegniales</taxon>
        <taxon>Verrucalvaceae</taxon>
        <taxon>Aphanomyces</taxon>
    </lineage>
</organism>
<dbReference type="RefSeq" id="XP_008878885.1">
    <property type="nucleotide sequence ID" value="XM_008880663.1"/>
</dbReference>
<dbReference type="eggNOG" id="ENOG502S5HU">
    <property type="taxonomic scope" value="Eukaryota"/>
</dbReference>
<proteinExistence type="predicted"/>
<dbReference type="GeneID" id="20090287"/>
<dbReference type="OrthoDB" id="74749at2759"/>
<sequence>MVFRVAAPQVDTDHDHDLEVKLSNRGFDLMSHEIIEQRLENLKRKPKWSDWLDAYVRSIDHDGDGNDDDEWTPKSSKVTSSRHDGAYLSRSGFIAHVFWTVVALLFAPFIVLFCAPFQRFYTPDMWPLGCNSPTSFIKQGVLNACTIVLIVAVAYRNLCDEFPSRNMEANIALVHQHVAVLYWKLHHCAHEMHVSKDVTGCCFKWFQGIVEGGGVDAEWPILMPRECLGPIIEAAMIVASVGLLFKFYHKWSRSSFPLSALMPQVYTCRYAIFTYVVIQYTTSSVVVQSMLSPQPTIVALEPEYAMVDEELVVSIDGAHLQAGGTIGWIPFWCSPSTYGSDAFVGDCDKQFEAPFENGVVHVMFRLVDTYIPCYKNPPNPLQPPVYQCFDSVPLRVKDRQSIPGLFKAAPASPPASITVEISANAL</sequence>
<keyword evidence="1" id="KW-1133">Transmembrane helix</keyword>
<protein>
    <submittedName>
        <fullName evidence="2">Uncharacterized protein</fullName>
    </submittedName>
</protein>
<name>A0A024TEW0_9STRA</name>
<evidence type="ECO:0000313" key="2">
    <source>
        <dbReference type="EMBL" id="ETV92578.1"/>
    </source>
</evidence>
<keyword evidence="1" id="KW-0812">Transmembrane</keyword>
<dbReference type="VEuPathDB" id="FungiDB:H310_13237"/>
<gene>
    <name evidence="2" type="ORF">H310_13237</name>
</gene>
<accession>A0A024TEW0</accession>
<feature type="transmembrane region" description="Helical" evidence="1">
    <location>
        <begin position="93"/>
        <end position="115"/>
    </location>
</feature>
<evidence type="ECO:0000256" key="1">
    <source>
        <dbReference type="SAM" id="Phobius"/>
    </source>
</evidence>
<dbReference type="AlphaFoldDB" id="A0A024TEW0"/>
<reference evidence="2" key="1">
    <citation type="submission" date="2013-12" db="EMBL/GenBank/DDBJ databases">
        <title>The Genome Sequence of Aphanomyces invadans NJM9701.</title>
        <authorList>
            <consortium name="The Broad Institute Genomics Platform"/>
            <person name="Russ C."/>
            <person name="Tyler B."/>
            <person name="van West P."/>
            <person name="Dieguez-Uribeondo J."/>
            <person name="Young S.K."/>
            <person name="Zeng Q."/>
            <person name="Gargeya S."/>
            <person name="Fitzgerald M."/>
            <person name="Abouelleil A."/>
            <person name="Alvarado L."/>
            <person name="Chapman S.B."/>
            <person name="Gainer-Dewar J."/>
            <person name="Goldberg J."/>
            <person name="Griggs A."/>
            <person name="Gujja S."/>
            <person name="Hansen M."/>
            <person name="Howarth C."/>
            <person name="Imamovic A."/>
            <person name="Ireland A."/>
            <person name="Larimer J."/>
            <person name="McCowan C."/>
            <person name="Murphy C."/>
            <person name="Pearson M."/>
            <person name="Poon T.W."/>
            <person name="Priest M."/>
            <person name="Roberts A."/>
            <person name="Saif S."/>
            <person name="Shea T."/>
            <person name="Sykes S."/>
            <person name="Wortman J."/>
            <person name="Nusbaum C."/>
            <person name="Birren B."/>
        </authorList>
    </citation>
    <scope>NUCLEOTIDE SEQUENCE [LARGE SCALE GENOMIC DNA]</scope>
    <source>
        <strain evidence="2">NJM9701</strain>
    </source>
</reference>
<keyword evidence="1" id="KW-0472">Membrane</keyword>
<dbReference type="EMBL" id="KI913999">
    <property type="protein sequence ID" value="ETV92578.1"/>
    <property type="molecule type" value="Genomic_DNA"/>
</dbReference>